<keyword evidence="2" id="KW-0472">Membrane</keyword>
<accession>A0A8S0PPW5</accession>
<feature type="transmembrane region" description="Helical" evidence="2">
    <location>
        <begin position="12"/>
        <end position="32"/>
    </location>
</feature>
<dbReference type="PANTHER" id="PTHR35307:SF8">
    <property type="entry name" value="GUSTATORY RECEPTOR"/>
    <property type="match status" value="1"/>
</dbReference>
<evidence type="ECO:0000256" key="2">
    <source>
        <dbReference type="SAM" id="Phobius"/>
    </source>
</evidence>
<evidence type="ECO:0000256" key="1">
    <source>
        <dbReference type="SAM" id="MobiDB-lite"/>
    </source>
</evidence>
<reference evidence="3 4" key="1">
    <citation type="submission" date="2019-12" db="EMBL/GenBank/DDBJ databases">
        <authorList>
            <person name="Alioto T."/>
            <person name="Alioto T."/>
            <person name="Gomez Garrido J."/>
        </authorList>
    </citation>
    <scope>NUCLEOTIDE SEQUENCE [LARGE SCALE GENOMIC DNA]</scope>
</reference>
<feature type="transmembrane region" description="Helical" evidence="2">
    <location>
        <begin position="217"/>
        <end position="236"/>
    </location>
</feature>
<sequence>MMDSKAPMPWIGLYAAVASLIWTVSLFIDAVISVRHRKLWFPCRFSSLNAASLTVLAVAVKLSMDLTTPMKGVYDQAAKISSTAFLCVSTTHFMPSLGSMSDRDIIVNLTALGILIVTLTVNVIIQAFTGVIEDVFQVVIVCMNIYAFIVLISSALTVFTSKRYLERKYKELQTRILAAELQGDQIMDFEKLKLCVKKYWVMTETGNPQFVMVRSEASVVLFMICVLSYASNRGIYDTPDDSNTASDYKWSVCFVYWTQFAGMILCTVMSLGRVLVALIHTVRNIRKCTISSVSLEIKNYRIKRLVEWKRRLPPLYVRGRKHRKIIYHIRNLLINICIGSQIVIVIVNKLLLPISIGGIILLFARDGVASAILIMPLAIAIVLFFGILRMRIIRCLVMVKTFFSRQSEALANPNETEHTVGYEQDLRNFVLHLESEAINDGYLTFINTSINSSIKMGAKHHPRYLTKLMENSTSFEGVSKFESDQVSSIICTEHLNCWSLAVATLTSITIALPNVQNEKRNQFLRGVIEGFKYVRLTEKSLDVHKKLVSSMRAADFAWVLFELRRKWLDMDLQKIARVSKSSKETLQNLANISEEILKEFTSRMNGNAMESSVDLPENIVIANSMYKISNSLLLVHEESYHSASDIQVFERFSVIVADIFAACLTNLPHAILKKCNNSAIEERDKIIKETTHLLGETQEILKALQKREIPNLLLDQSIYIDEWRTLLKHPNHGTLDSTPSSENIITALSGEVHLDIQELRASATTALETDEGNAGSHMSGEVEESGEEKENHQT</sequence>
<dbReference type="Proteomes" id="UP000594638">
    <property type="component" value="Unassembled WGS sequence"/>
</dbReference>
<comment type="caution">
    <text evidence="3">The sequence shown here is derived from an EMBL/GenBank/DDBJ whole genome shotgun (WGS) entry which is preliminary data.</text>
</comment>
<dbReference type="Gramene" id="OE9A079762T1">
    <property type="protein sequence ID" value="OE9A079762C1"/>
    <property type="gene ID" value="OE9A079762"/>
</dbReference>
<gene>
    <name evidence="3" type="ORF">OLEA9_A079762</name>
</gene>
<feature type="transmembrane region" description="Helical" evidence="2">
    <location>
        <begin position="80"/>
        <end position="98"/>
    </location>
</feature>
<evidence type="ECO:0000313" key="4">
    <source>
        <dbReference type="Proteomes" id="UP000594638"/>
    </source>
</evidence>
<name>A0A8S0PPW5_OLEEU</name>
<dbReference type="PANTHER" id="PTHR35307">
    <property type="entry name" value="PROTEIN, PUTATIVE-RELATED"/>
    <property type="match status" value="1"/>
</dbReference>
<organism evidence="3 4">
    <name type="scientific">Olea europaea subsp. europaea</name>
    <dbReference type="NCBI Taxonomy" id="158383"/>
    <lineage>
        <taxon>Eukaryota</taxon>
        <taxon>Viridiplantae</taxon>
        <taxon>Streptophyta</taxon>
        <taxon>Embryophyta</taxon>
        <taxon>Tracheophyta</taxon>
        <taxon>Spermatophyta</taxon>
        <taxon>Magnoliopsida</taxon>
        <taxon>eudicotyledons</taxon>
        <taxon>Gunneridae</taxon>
        <taxon>Pentapetalae</taxon>
        <taxon>asterids</taxon>
        <taxon>lamiids</taxon>
        <taxon>Lamiales</taxon>
        <taxon>Oleaceae</taxon>
        <taxon>Oleeae</taxon>
        <taxon>Olea</taxon>
    </lineage>
</organism>
<feature type="transmembrane region" description="Helical" evidence="2">
    <location>
        <begin position="256"/>
        <end position="279"/>
    </location>
</feature>
<keyword evidence="2" id="KW-0812">Transmembrane</keyword>
<proteinExistence type="predicted"/>
<feature type="transmembrane region" description="Helical" evidence="2">
    <location>
        <begin position="135"/>
        <end position="159"/>
    </location>
</feature>
<dbReference type="EMBL" id="CACTIH010000125">
    <property type="protein sequence ID" value="CAA2954774.1"/>
    <property type="molecule type" value="Genomic_DNA"/>
</dbReference>
<dbReference type="AlphaFoldDB" id="A0A8S0PPW5"/>
<keyword evidence="2" id="KW-1133">Transmembrane helix</keyword>
<evidence type="ECO:0000313" key="3">
    <source>
        <dbReference type="EMBL" id="CAA2954774.1"/>
    </source>
</evidence>
<feature type="transmembrane region" description="Helical" evidence="2">
    <location>
        <begin position="105"/>
        <end position="129"/>
    </location>
</feature>
<feature type="transmembrane region" description="Helical" evidence="2">
    <location>
        <begin position="332"/>
        <end position="362"/>
    </location>
</feature>
<protein>
    <submittedName>
        <fullName evidence="3">Uncharacterized protein</fullName>
    </submittedName>
</protein>
<feature type="transmembrane region" description="Helical" evidence="2">
    <location>
        <begin position="368"/>
        <end position="388"/>
    </location>
</feature>
<keyword evidence="4" id="KW-1185">Reference proteome</keyword>
<dbReference type="OrthoDB" id="1915303at2759"/>
<feature type="region of interest" description="Disordered" evidence="1">
    <location>
        <begin position="769"/>
        <end position="794"/>
    </location>
</feature>
<dbReference type="Gramene" id="OE9A079762T3">
    <property type="protein sequence ID" value="OE9A079762C3"/>
    <property type="gene ID" value="OE9A079762"/>
</dbReference>
<feature type="transmembrane region" description="Helical" evidence="2">
    <location>
        <begin position="39"/>
        <end position="60"/>
    </location>
</feature>